<feature type="compositionally biased region" description="Basic and acidic residues" evidence="2">
    <location>
        <begin position="61"/>
        <end position="70"/>
    </location>
</feature>
<evidence type="ECO:0000313" key="6">
    <source>
        <dbReference type="Proteomes" id="UP001056012"/>
    </source>
</evidence>
<dbReference type="SUPFAM" id="SSF53756">
    <property type="entry name" value="UDP-Glycosyltransferase/glycogen phosphorylase"/>
    <property type="match status" value="1"/>
</dbReference>
<dbReference type="VEuPathDB" id="FungiDB:yc1106_05789"/>
<evidence type="ECO:0000313" key="5">
    <source>
        <dbReference type="EMBL" id="USP78515.1"/>
    </source>
</evidence>
<feature type="compositionally biased region" description="Basic and acidic residues" evidence="2">
    <location>
        <begin position="1105"/>
        <end position="1126"/>
    </location>
</feature>
<dbReference type="CDD" id="cd03784">
    <property type="entry name" value="GT1_Gtf-like"/>
    <property type="match status" value="1"/>
</dbReference>
<feature type="compositionally biased region" description="Polar residues" evidence="2">
    <location>
        <begin position="113"/>
        <end position="129"/>
    </location>
</feature>
<keyword evidence="1" id="KW-0808">Transferase</keyword>
<feature type="region of interest" description="Disordered" evidence="2">
    <location>
        <begin position="1"/>
        <end position="181"/>
    </location>
</feature>
<feature type="compositionally biased region" description="Basic and acidic residues" evidence="2">
    <location>
        <begin position="1205"/>
        <end position="1223"/>
    </location>
</feature>
<name>A0A9Q8ZB64_CURCL</name>
<organism evidence="5 6">
    <name type="scientific">Curvularia clavata</name>
    <dbReference type="NCBI Taxonomy" id="95742"/>
    <lineage>
        <taxon>Eukaryota</taxon>
        <taxon>Fungi</taxon>
        <taxon>Dikarya</taxon>
        <taxon>Ascomycota</taxon>
        <taxon>Pezizomycotina</taxon>
        <taxon>Dothideomycetes</taxon>
        <taxon>Pleosporomycetidae</taxon>
        <taxon>Pleosporales</taxon>
        <taxon>Pleosporineae</taxon>
        <taxon>Pleosporaceae</taxon>
        <taxon>Curvularia</taxon>
    </lineage>
</organism>
<dbReference type="PANTHER" id="PTHR48050">
    <property type="entry name" value="STEROL 3-BETA-GLUCOSYLTRANSFERASE"/>
    <property type="match status" value="1"/>
</dbReference>
<feature type="compositionally biased region" description="Basic and acidic residues" evidence="2">
    <location>
        <begin position="1070"/>
        <end position="1093"/>
    </location>
</feature>
<evidence type="ECO:0000256" key="1">
    <source>
        <dbReference type="ARBA" id="ARBA00022679"/>
    </source>
</evidence>
<dbReference type="InterPro" id="IPR050426">
    <property type="entry name" value="Glycosyltransferase_28"/>
</dbReference>
<dbReference type="InterPro" id="IPR002213">
    <property type="entry name" value="UDP_glucos_trans"/>
</dbReference>
<dbReference type="Gene3D" id="3.40.50.2000">
    <property type="entry name" value="Glycogen Phosphorylase B"/>
    <property type="match status" value="2"/>
</dbReference>
<feature type="compositionally biased region" description="Polar residues" evidence="2">
    <location>
        <begin position="74"/>
        <end position="95"/>
    </location>
</feature>
<feature type="compositionally biased region" description="Basic and acidic residues" evidence="2">
    <location>
        <begin position="823"/>
        <end position="837"/>
    </location>
</feature>
<dbReference type="InterPro" id="IPR010610">
    <property type="entry name" value="EryCIII-like_C"/>
</dbReference>
<keyword evidence="6" id="KW-1185">Reference proteome</keyword>
<evidence type="ECO:0000259" key="3">
    <source>
        <dbReference type="Pfam" id="PF03033"/>
    </source>
</evidence>
<dbReference type="InterPro" id="IPR004276">
    <property type="entry name" value="GlycoTrans_28_N"/>
</dbReference>
<dbReference type="Proteomes" id="UP001056012">
    <property type="component" value="Chromosome 4"/>
</dbReference>
<proteinExistence type="predicted"/>
<feature type="compositionally biased region" description="Polar residues" evidence="2">
    <location>
        <begin position="838"/>
        <end position="862"/>
    </location>
</feature>
<dbReference type="FunFam" id="3.40.50.2000:FF:000100">
    <property type="entry name" value="Glycosyltransferase family 1 protein"/>
    <property type="match status" value="1"/>
</dbReference>
<dbReference type="Pfam" id="PF06722">
    <property type="entry name" value="EryCIII-like_C"/>
    <property type="match status" value="1"/>
</dbReference>
<dbReference type="GO" id="GO:0016906">
    <property type="term" value="F:sterol 3-beta-glucosyltransferase activity"/>
    <property type="evidence" value="ECO:0007669"/>
    <property type="project" value="UniProtKB-ARBA"/>
</dbReference>
<feature type="domain" description="Glycosyltransferase family 28 N-terminal" evidence="3">
    <location>
        <begin position="261"/>
        <end position="421"/>
    </location>
</feature>
<dbReference type="FunFam" id="3.40.50.2000:FF:000009">
    <property type="entry name" value="Sterol 3-beta-glucosyltransferase UGT80A2"/>
    <property type="match status" value="1"/>
</dbReference>
<feature type="region of interest" description="Disordered" evidence="2">
    <location>
        <begin position="1062"/>
        <end position="1145"/>
    </location>
</feature>
<evidence type="ECO:0000256" key="2">
    <source>
        <dbReference type="SAM" id="MobiDB-lite"/>
    </source>
</evidence>
<gene>
    <name evidence="5" type="ORF">yc1106_05789</name>
</gene>
<dbReference type="GO" id="GO:0005975">
    <property type="term" value="P:carbohydrate metabolic process"/>
    <property type="evidence" value="ECO:0007669"/>
    <property type="project" value="InterPro"/>
</dbReference>
<sequence>MTMADTAPMGKDESGVAPIGMVIEEPSFPDIPGQGPKTRSDTTSSVDNIAAANMAQQESISRQDHAEDGKCGPSDTTPVNQDYFTKSRPAQQQRWATERPKPSVRHSLLAGTRQPQQKRPAQPERQATITFDADTDSSDSSDEETLYSRTKSLGHADELTAQTTQKSRERRSRPFSRLRISNEHFNTKGRVSRADGRLKLSILEENLGSGYIAKALGTIVKKHGNDEDHGPETYNDIDATKIAPEDDEMEHNPARRVRLNIVIIIIGSRGDIQPFIRIAKILKDDYGHRVRLATHPAFKDFVEKDSGLEFFSVGGNPAELMAFMVKNPGLIPNIETIKEGEIGRRRAQMYEMFQGMWRACINATDDETDMTNVKMMGDRAPFVADAIIANPPSFAPQHIAEKLGIPLHMMFTFPYTPTSYFPHPLANIKVSNVEATYSNFISYPLVEMMMWQGLGDLINRFRTQVLHLEEVSRLWAPGQLYRLKVPYTYMWSPGLIPKPKDWGPEIEVSGFVFLDLASSFTPPDELQKFLDSGPPPVYIGFGSIVVDDPDAFTKLIFEAVKQVGCRALVSKGWGGFGSNADCPDNIFMLENTPHDWLFPRCSAVVHHGGAGTTAIGLKCGKPTMIVPFFGDQPFWGAMVSKAKAGAHECIPYKKLTPERLAEGIRQCLTDEAKENVQKIADSIAKEGDGALNAVRSFHRSLPLSGEGSMRCDFLDNRAAVWKIKNTNVKLSALAAEILVEKKKLKWSELRLVRHYEWNDFGGPGEPITGVWGSLMSSFSDAAAGVGGMPVEIGKSIRKREKIKEKKRRLQHRNNYKKGTQTKADAKSPKEAESDSNNKKQNGRPQPTRSETTLSNISEPSENLTDELGREAAFGFRRTGHAIARFPMELILATTQGFHNAPRLYGDETVRRPPRVTGFHSGARAGRDELLYGVMDGVSGLVTQPYHGAKKNGVIGALRGVGFGIGGFVLKDIAALLGPVAYTMKGLDAEYMKRYQPTSYLRRARIAEGQQELMMLSSKLRIASQQGSNKPTETKETIEKMVSLRWKSLQKLIAEEKKRHKNGIVGSLTGRGDEKDGQRVGRRSTEVSSKEMRRSLSKGKSNTHAPNDKLGRVHPDKQDKDGHDGVKQAKVKKSMEQQPRASVNRMCTAPTTALEREQHADREGLDLASRKLLLVNTEPLKQSHASLSQEAESKPDSPETVLPLKQDLDKEQKSQQDGLDRAAVDDSGSDSTRVESEVDGLVSTGKLEDVGGERLGVQHGMRTVSGGI</sequence>
<feature type="domain" description="Erythromycin biosynthesis protein CIII-like C-terminal" evidence="4">
    <location>
        <begin position="580"/>
        <end position="684"/>
    </location>
</feature>
<protein>
    <submittedName>
        <fullName evidence="5">Glycosyltransferase family 1 protein</fullName>
    </submittedName>
</protein>
<reference evidence="5" key="1">
    <citation type="submission" date="2021-12" db="EMBL/GenBank/DDBJ databases">
        <title>Curvularia clavata genome.</title>
        <authorList>
            <person name="Cao Y."/>
        </authorList>
    </citation>
    <scope>NUCLEOTIDE SEQUENCE</scope>
    <source>
        <strain evidence="5">Yc1106</strain>
    </source>
</reference>
<feature type="region of interest" description="Disordered" evidence="2">
    <location>
        <begin position="1182"/>
        <end position="1267"/>
    </location>
</feature>
<feature type="compositionally biased region" description="Acidic residues" evidence="2">
    <location>
        <begin position="133"/>
        <end position="145"/>
    </location>
</feature>
<dbReference type="Pfam" id="PF03033">
    <property type="entry name" value="Glyco_transf_28"/>
    <property type="match status" value="1"/>
</dbReference>
<dbReference type="PANTHER" id="PTHR48050:SF5">
    <property type="entry name" value="UDP-GLUCOSE,STEROL TRANSFERASE"/>
    <property type="match status" value="1"/>
</dbReference>
<accession>A0A9Q8ZB64</accession>
<evidence type="ECO:0000259" key="4">
    <source>
        <dbReference type="Pfam" id="PF06722"/>
    </source>
</evidence>
<feature type="compositionally biased region" description="Basic residues" evidence="2">
    <location>
        <begin position="795"/>
        <end position="815"/>
    </location>
</feature>
<feature type="region of interest" description="Disordered" evidence="2">
    <location>
        <begin position="794"/>
        <end position="864"/>
    </location>
</feature>
<dbReference type="AlphaFoldDB" id="A0A9Q8ZB64"/>
<dbReference type="EMBL" id="CP089277">
    <property type="protein sequence ID" value="USP78515.1"/>
    <property type="molecule type" value="Genomic_DNA"/>
</dbReference>
<dbReference type="OrthoDB" id="5835829at2759"/>